<dbReference type="PRINTS" id="PR00364">
    <property type="entry name" value="DISEASERSIST"/>
</dbReference>
<gene>
    <name evidence="4" type="ORF">F3087_34915</name>
</gene>
<organism evidence="4 5">
    <name type="scientific">Nocardia colli</name>
    <dbReference type="NCBI Taxonomy" id="2545717"/>
    <lineage>
        <taxon>Bacteria</taxon>
        <taxon>Bacillati</taxon>
        <taxon>Actinomycetota</taxon>
        <taxon>Actinomycetes</taxon>
        <taxon>Mycobacteriales</taxon>
        <taxon>Nocardiaceae</taxon>
        <taxon>Nocardia</taxon>
    </lineage>
</organism>
<protein>
    <submittedName>
        <fullName evidence="4">Tetratricopeptide repeat protein</fullName>
    </submittedName>
</protein>
<feature type="domain" description="NB-ARC" evidence="3">
    <location>
        <begin position="284"/>
        <end position="440"/>
    </location>
</feature>
<sequence length="1086" mass="119287">MQNHRARQGNQRQPRPGDGRQVHRNQQGPQGRRHHRPLLHSGRHQERAVLPLRRQPRRQTRTHDGHDRHRHPTGQSHRQRMQNLPEGRDQVHARTVRAGTGQADQGKGRDALAAGPASSREAGSYPRPAEALIVWGVRGETSETGGGEGSSPRALFVTRLAELWDAAGNPTLQRVAATTETRLKAARTPAQSQRSSMQRISDWRSGRNVPSRFEALDPVLVTLIALARQTSGPIPPVLSNRSTWRRLWKAASTQPVRPAVLTSLRRDVPMFVGRDTEVQRILDAAGPGRVVSIHTIDGMPGVGKTALVTRAAHLLSETFPDGRFFVELNSHTPGQTPADPTEVLATLLTGLGIAPSHIPDSLHARRDLWRDRVSAKRILLILDDARDHAQIEPLLPAGPECLTLITSRRRLVALDDALPLPLDTLDPDSAIDLFCRLAQRTPQGDDITAVAEIVRLCGYLPLAIVLLAGRLAHHPAWTLAGSAEEFRTAQDRLDELDAGQRAVRAAFTASYDNLPPSRQQLFRTLGLHPGTDFDAHAVAALNDIPLTEARTHLDALYTDNLIQESAPGRYRLHDLVREYVRALASTAASIDAANTIQRLLDYYRDTAAAADRWLTRRPRPADNHRTPGVTGALAREFDDEMHALAWMRTERANLLACIEYTADHDPARMVELTEVLAALLEREGPWSSARRLHQRAAAAANRLGDRLGEANARTDLAIVLWQTGKFEQPVDLLRQALALYRETGEPVGEADTLANLGGLLRNAGNHEQAVDLLRQALALYRTTCHPIGEADTLIRLGGVLRDTGDYQQAADLIQQSLILFRKTDYHLGTAGALSMLGAVHLQTGDYGQATDLLLRAMALFQEIGHHKGEARCLGNLGLVCRETGDFEQAADLIQQSLDRFREIGHRAGEAINLNNLATVCRETKDYQQAADLSRRALTLFRETGYRIGEAEALANLGVVYQETGNHEQAANLSRQALALFRKIGYRIGETEALNNTAKALSATGEPGAALTMFTDALAIARDIDSRIQQARALEGIARCQADLGETTDAATHLRQAVDLYRHLGASETDTATTYLATLEPTPPEPQ</sequence>
<dbReference type="EMBL" id="VXLC01000021">
    <property type="protein sequence ID" value="KAA8884399.1"/>
    <property type="molecule type" value="Genomic_DNA"/>
</dbReference>
<dbReference type="AlphaFoldDB" id="A0A5N0E7J0"/>
<keyword evidence="5" id="KW-1185">Reference proteome</keyword>
<dbReference type="SMART" id="SM00028">
    <property type="entry name" value="TPR"/>
    <property type="match status" value="9"/>
</dbReference>
<dbReference type="SUPFAM" id="SSF48452">
    <property type="entry name" value="TPR-like"/>
    <property type="match status" value="2"/>
</dbReference>
<feature type="repeat" description="TPR" evidence="1">
    <location>
        <begin position="830"/>
        <end position="863"/>
    </location>
</feature>
<keyword evidence="1" id="KW-0802">TPR repeat</keyword>
<dbReference type="InterPro" id="IPR002182">
    <property type="entry name" value="NB-ARC"/>
</dbReference>
<feature type="repeat" description="TPR" evidence="1">
    <location>
        <begin position="750"/>
        <end position="783"/>
    </location>
</feature>
<dbReference type="PROSITE" id="PS50005">
    <property type="entry name" value="TPR"/>
    <property type="match status" value="3"/>
</dbReference>
<evidence type="ECO:0000256" key="2">
    <source>
        <dbReference type="SAM" id="MobiDB-lite"/>
    </source>
</evidence>
<dbReference type="PANTHER" id="PTHR47691">
    <property type="entry name" value="REGULATOR-RELATED"/>
    <property type="match status" value="1"/>
</dbReference>
<feature type="region of interest" description="Disordered" evidence="2">
    <location>
        <begin position="1"/>
        <end position="125"/>
    </location>
</feature>
<feature type="repeat" description="TPR" evidence="1">
    <location>
        <begin position="950"/>
        <end position="983"/>
    </location>
</feature>
<feature type="region of interest" description="Disordered" evidence="2">
    <location>
        <begin position="183"/>
        <end position="203"/>
    </location>
</feature>
<feature type="compositionally biased region" description="Basic residues" evidence="2">
    <location>
        <begin position="31"/>
        <end position="42"/>
    </location>
</feature>
<dbReference type="Gene3D" id="3.40.50.300">
    <property type="entry name" value="P-loop containing nucleotide triphosphate hydrolases"/>
    <property type="match status" value="1"/>
</dbReference>
<dbReference type="InterPro" id="IPR036388">
    <property type="entry name" value="WH-like_DNA-bd_sf"/>
</dbReference>
<dbReference type="Pfam" id="PF00931">
    <property type="entry name" value="NB-ARC"/>
    <property type="match status" value="1"/>
</dbReference>
<evidence type="ECO:0000313" key="5">
    <source>
        <dbReference type="Proteomes" id="UP000323876"/>
    </source>
</evidence>
<dbReference type="Pfam" id="PF13424">
    <property type="entry name" value="TPR_12"/>
    <property type="match status" value="4"/>
</dbReference>
<dbReference type="Gene3D" id="1.10.10.10">
    <property type="entry name" value="Winged helix-like DNA-binding domain superfamily/Winged helix DNA-binding domain"/>
    <property type="match status" value="1"/>
</dbReference>
<dbReference type="InterPro" id="IPR027417">
    <property type="entry name" value="P-loop_NTPase"/>
</dbReference>
<dbReference type="InterPro" id="IPR019734">
    <property type="entry name" value="TPR_rpt"/>
</dbReference>
<evidence type="ECO:0000256" key="1">
    <source>
        <dbReference type="PROSITE-ProRule" id="PRU00339"/>
    </source>
</evidence>
<dbReference type="GO" id="GO:0043531">
    <property type="term" value="F:ADP binding"/>
    <property type="evidence" value="ECO:0007669"/>
    <property type="project" value="InterPro"/>
</dbReference>
<evidence type="ECO:0000259" key="3">
    <source>
        <dbReference type="Pfam" id="PF00931"/>
    </source>
</evidence>
<accession>A0A5N0E7J0</accession>
<dbReference type="SUPFAM" id="SSF52540">
    <property type="entry name" value="P-loop containing nucleoside triphosphate hydrolases"/>
    <property type="match status" value="1"/>
</dbReference>
<feature type="compositionally biased region" description="Basic residues" evidence="2">
    <location>
        <begin position="68"/>
        <end position="80"/>
    </location>
</feature>
<proteinExistence type="predicted"/>
<comment type="caution">
    <text evidence="4">The sequence shown here is derived from an EMBL/GenBank/DDBJ whole genome shotgun (WGS) entry which is preliminary data.</text>
</comment>
<dbReference type="PANTHER" id="PTHR47691:SF3">
    <property type="entry name" value="HTH-TYPE TRANSCRIPTIONAL REGULATOR RV0890C-RELATED"/>
    <property type="match status" value="1"/>
</dbReference>
<dbReference type="OrthoDB" id="581105at2"/>
<feature type="compositionally biased region" description="Polar residues" evidence="2">
    <location>
        <begin position="189"/>
        <end position="199"/>
    </location>
</feature>
<name>A0A5N0E7J0_9NOCA</name>
<dbReference type="Proteomes" id="UP000323876">
    <property type="component" value="Unassembled WGS sequence"/>
</dbReference>
<evidence type="ECO:0000313" key="4">
    <source>
        <dbReference type="EMBL" id="KAA8884399.1"/>
    </source>
</evidence>
<dbReference type="Pfam" id="PF13374">
    <property type="entry name" value="TPR_10"/>
    <property type="match status" value="1"/>
</dbReference>
<dbReference type="Gene3D" id="1.25.40.10">
    <property type="entry name" value="Tetratricopeptide repeat domain"/>
    <property type="match status" value="2"/>
</dbReference>
<reference evidence="4 5" key="1">
    <citation type="submission" date="2019-09" db="EMBL/GenBank/DDBJ databases">
        <authorList>
            <person name="Wang X."/>
        </authorList>
    </citation>
    <scope>NUCLEOTIDE SEQUENCE [LARGE SCALE GENOMIC DNA]</scope>
    <source>
        <strain evidence="4 5">CICC 11023</strain>
    </source>
</reference>
<dbReference type="InterPro" id="IPR011990">
    <property type="entry name" value="TPR-like_helical_dom_sf"/>
</dbReference>